<dbReference type="AlphaFoldDB" id="A0A7K1FJ77"/>
<protein>
    <submittedName>
        <fullName evidence="5">SidA/IucD/PvdA family monooxygenase</fullName>
    </submittedName>
</protein>
<comment type="caution">
    <text evidence="5">The sequence shown here is derived from an EMBL/GenBank/DDBJ whole genome shotgun (WGS) entry which is preliminary data.</text>
</comment>
<dbReference type="InterPro" id="IPR036188">
    <property type="entry name" value="FAD/NAD-bd_sf"/>
</dbReference>
<dbReference type="Proteomes" id="UP000460221">
    <property type="component" value="Unassembled WGS sequence"/>
</dbReference>
<gene>
    <name evidence="5" type="ORF">GIS00_09560</name>
</gene>
<evidence type="ECO:0000313" key="6">
    <source>
        <dbReference type="Proteomes" id="UP000460221"/>
    </source>
</evidence>
<keyword evidence="5" id="KW-0503">Monooxygenase</keyword>
<evidence type="ECO:0000313" key="5">
    <source>
        <dbReference type="EMBL" id="MTD14191.1"/>
    </source>
</evidence>
<evidence type="ECO:0000256" key="1">
    <source>
        <dbReference type="ARBA" id="ARBA00022630"/>
    </source>
</evidence>
<evidence type="ECO:0000256" key="3">
    <source>
        <dbReference type="ARBA" id="ARBA00022857"/>
    </source>
</evidence>
<keyword evidence="1" id="KW-0285">Flavoprotein</keyword>
<dbReference type="PANTHER" id="PTHR43098">
    <property type="entry name" value="L-ORNITHINE N(5)-MONOOXYGENASE-RELATED"/>
    <property type="match status" value="1"/>
</dbReference>
<proteinExistence type="predicted"/>
<dbReference type="GO" id="GO:0016709">
    <property type="term" value="F:oxidoreductase activity, acting on paired donors, with incorporation or reduction of molecular oxygen, NAD(P)H as one donor, and incorporation of one atom of oxygen"/>
    <property type="evidence" value="ECO:0007669"/>
    <property type="project" value="UniProtKB-ARBA"/>
</dbReference>
<dbReference type="RefSeq" id="WP_154768196.1">
    <property type="nucleotide sequence ID" value="NZ_WLYK01000002.1"/>
</dbReference>
<sequence length="540" mass="59537">MNDPQPSAGAALDLDVLVIGAGIAGIYQLHKLRIEHPDLRVEVVDAAGGVGGTWYWNRYPGARFDSESYSYAYFFSKELRDDWRWKERFSGQPEIEEYLNHVVDRFELRPYITLGFRVQSATWDETSRSWSVRTADGQERRTRFLVTAVGLLSAPQFPIAPGREEFRGIAHHTALWPAGGVDFTGKRVAVIGTGSSGVQITGAIADEVASLTVFQRTPNWCTPLNNTPMGDEEYADISSRLDEIHATLMGSFAGFVHQFQPVSAFDVSPEDRHRLYEQLWEQPGFAKLLGNYMEVLFSPEINAEFSAFLAGKISGLVTDPAKADKLIPKDHGYGVKRPPFEAGYYAAFNKPNVDVVSLTDSPIERFTPTGLIAGGTEHEFDIIVYATGFDAITGAFDRIDIRAGEGQSLREYWEYGPHTFLGMQSPGYPNLFFIAGPHSTGGNVPRAIEGQVDFLTGLLTRAVSHGHERVEVTPQAEVAWTEHVLKGVEGTVVAVGKDWAFGGNTPGKKLAYRHYGGGIITYSTRCAEVVAGDYAEFDFA</sequence>
<dbReference type="PANTHER" id="PTHR43098:SF5">
    <property type="entry name" value="DUAL-FUNCTIONAL MONOOXYGENASE_METHYLTRANSFERASE PSOF"/>
    <property type="match status" value="1"/>
</dbReference>
<keyword evidence="2" id="KW-0274">FAD</keyword>
<dbReference type="SUPFAM" id="SSF51905">
    <property type="entry name" value="FAD/NAD(P)-binding domain"/>
    <property type="match status" value="3"/>
</dbReference>
<dbReference type="Gene3D" id="3.50.50.60">
    <property type="entry name" value="FAD/NAD(P)-binding domain"/>
    <property type="match status" value="2"/>
</dbReference>
<reference evidence="5 6" key="1">
    <citation type="submission" date="2019-11" db="EMBL/GenBank/DDBJ databases">
        <authorList>
            <person name="Jiang L.-Q."/>
        </authorList>
    </citation>
    <scope>NUCLEOTIDE SEQUENCE [LARGE SCALE GENOMIC DNA]</scope>
    <source>
        <strain evidence="5 6">YIM 132087</strain>
    </source>
</reference>
<keyword evidence="3" id="KW-0521">NADP</keyword>
<evidence type="ECO:0000256" key="4">
    <source>
        <dbReference type="ARBA" id="ARBA00023002"/>
    </source>
</evidence>
<keyword evidence="4" id="KW-0560">Oxidoreductase</keyword>
<accession>A0A7K1FJ77</accession>
<name>A0A7K1FJ77_9ACTN</name>
<dbReference type="EMBL" id="WLYK01000002">
    <property type="protein sequence ID" value="MTD14191.1"/>
    <property type="molecule type" value="Genomic_DNA"/>
</dbReference>
<evidence type="ECO:0000256" key="2">
    <source>
        <dbReference type="ARBA" id="ARBA00022827"/>
    </source>
</evidence>
<dbReference type="Pfam" id="PF13738">
    <property type="entry name" value="Pyr_redox_3"/>
    <property type="match status" value="1"/>
</dbReference>
<organism evidence="5 6">
    <name type="scientific">Nakamurella alba</name>
    <dbReference type="NCBI Taxonomy" id="2665158"/>
    <lineage>
        <taxon>Bacteria</taxon>
        <taxon>Bacillati</taxon>
        <taxon>Actinomycetota</taxon>
        <taxon>Actinomycetes</taxon>
        <taxon>Nakamurellales</taxon>
        <taxon>Nakamurellaceae</taxon>
        <taxon>Nakamurella</taxon>
    </lineage>
</organism>
<dbReference type="InterPro" id="IPR050775">
    <property type="entry name" value="FAD-binding_Monooxygenases"/>
</dbReference>
<keyword evidence="6" id="KW-1185">Reference proteome</keyword>